<organism evidence="3 4">
    <name type="scientific">Williamwhitmania taraxaci</name>
    <dbReference type="NCBI Taxonomy" id="1640674"/>
    <lineage>
        <taxon>Bacteria</taxon>
        <taxon>Pseudomonadati</taxon>
        <taxon>Bacteroidota</taxon>
        <taxon>Bacteroidia</taxon>
        <taxon>Bacteroidales</taxon>
        <taxon>Williamwhitmaniaceae</taxon>
        <taxon>Williamwhitmania</taxon>
    </lineage>
</organism>
<dbReference type="SUPFAM" id="SSF47729">
    <property type="entry name" value="IHF-like DNA-binding proteins"/>
    <property type="match status" value="1"/>
</dbReference>
<keyword evidence="1 3" id="KW-0238">DNA-binding</keyword>
<keyword evidence="4" id="KW-1185">Reference proteome</keyword>
<dbReference type="InterPro" id="IPR041607">
    <property type="entry name" value="HU-HIG"/>
</dbReference>
<evidence type="ECO:0000313" key="4">
    <source>
        <dbReference type="Proteomes" id="UP000199452"/>
    </source>
</evidence>
<feature type="domain" description="HU" evidence="2">
    <location>
        <begin position="4"/>
        <end position="127"/>
    </location>
</feature>
<reference evidence="3 4" key="1">
    <citation type="submission" date="2016-09" db="EMBL/GenBank/DDBJ databases">
        <authorList>
            <person name="Capua I."/>
            <person name="De Benedictis P."/>
            <person name="Joannis T."/>
            <person name="Lombin L.H."/>
            <person name="Cattoli G."/>
        </authorList>
    </citation>
    <scope>NUCLEOTIDE SEQUENCE [LARGE SCALE GENOMIC DNA]</scope>
    <source>
        <strain evidence="3 4">A7P-90m</strain>
    </source>
</reference>
<sequence>MSGIKYKVTEKGQPGVIGGGVKKCYAQVVFGDEVTVDDLSKEIEKFCSLSEPDVRAVILALENVIQTKLSEGRIVRLEKLGSLYPAISSQGEEKAEDVDANSIKSVSVNYRPGARILSAMNDAGFKKV</sequence>
<protein>
    <submittedName>
        <fullName evidence="3">DNA-binding protein, histone-like, putative</fullName>
    </submittedName>
</protein>
<accession>A0A1G6J1Z6</accession>
<dbReference type="AlphaFoldDB" id="A0A1G6J1Z6"/>
<dbReference type="GO" id="GO:0003677">
    <property type="term" value="F:DNA binding"/>
    <property type="evidence" value="ECO:0007669"/>
    <property type="project" value="UniProtKB-KW"/>
</dbReference>
<gene>
    <name evidence="3" type="ORF">SAMN05216323_101821</name>
</gene>
<dbReference type="RefSeq" id="WP_212590507.1">
    <property type="nucleotide sequence ID" value="NZ_FMYP01000018.1"/>
</dbReference>
<evidence type="ECO:0000259" key="2">
    <source>
        <dbReference type="Pfam" id="PF18291"/>
    </source>
</evidence>
<name>A0A1G6J1Z6_9BACT</name>
<dbReference type="InterPro" id="IPR005902">
    <property type="entry name" value="HU_DNA-bd_put"/>
</dbReference>
<dbReference type="Proteomes" id="UP000199452">
    <property type="component" value="Unassembled WGS sequence"/>
</dbReference>
<dbReference type="EMBL" id="FMYP01000018">
    <property type="protein sequence ID" value="SDC12864.1"/>
    <property type="molecule type" value="Genomic_DNA"/>
</dbReference>
<proteinExistence type="predicted"/>
<dbReference type="InterPro" id="IPR010992">
    <property type="entry name" value="IHF-like_DNA-bd_dom_sf"/>
</dbReference>
<evidence type="ECO:0000256" key="1">
    <source>
        <dbReference type="ARBA" id="ARBA00023125"/>
    </source>
</evidence>
<evidence type="ECO:0000313" key="3">
    <source>
        <dbReference type="EMBL" id="SDC12864.1"/>
    </source>
</evidence>
<dbReference type="Pfam" id="PF18291">
    <property type="entry name" value="HU-HIG"/>
    <property type="match status" value="1"/>
</dbReference>
<dbReference type="NCBIfam" id="TIGR01201">
    <property type="entry name" value="HU_rel"/>
    <property type="match status" value="1"/>
</dbReference>
<dbReference type="STRING" id="1640674.SAMN05216323_101821"/>